<accession>A0A3L6TPX6</accession>
<keyword evidence="3" id="KW-1185">Reference proteome</keyword>
<comment type="caution">
    <text evidence="2">The sequence shown here is derived from an EMBL/GenBank/DDBJ whole genome shotgun (WGS) entry which is preliminary data.</text>
</comment>
<evidence type="ECO:0000313" key="3">
    <source>
        <dbReference type="Proteomes" id="UP000275267"/>
    </source>
</evidence>
<gene>
    <name evidence="2" type="ORF">C2845_PM01G04540</name>
</gene>
<feature type="compositionally biased region" description="Basic and acidic residues" evidence="1">
    <location>
        <begin position="1"/>
        <end position="10"/>
    </location>
</feature>
<reference evidence="3" key="1">
    <citation type="journal article" date="2019" name="Nat. Commun.">
        <title>The genome of broomcorn millet.</title>
        <authorList>
            <person name="Zou C."/>
            <person name="Miki D."/>
            <person name="Li D."/>
            <person name="Tang Q."/>
            <person name="Xiao L."/>
            <person name="Rajput S."/>
            <person name="Deng P."/>
            <person name="Jia W."/>
            <person name="Huang R."/>
            <person name="Zhang M."/>
            <person name="Sun Y."/>
            <person name="Hu J."/>
            <person name="Fu X."/>
            <person name="Schnable P.S."/>
            <person name="Li F."/>
            <person name="Zhang H."/>
            <person name="Feng B."/>
            <person name="Zhu X."/>
            <person name="Liu R."/>
            <person name="Schnable J.C."/>
            <person name="Zhu J.-K."/>
            <person name="Zhang H."/>
        </authorList>
    </citation>
    <scope>NUCLEOTIDE SEQUENCE [LARGE SCALE GENOMIC DNA]</scope>
</reference>
<dbReference type="EMBL" id="PQIB02000001">
    <property type="protein sequence ID" value="RLN41531.1"/>
    <property type="molecule type" value="Genomic_DNA"/>
</dbReference>
<dbReference type="AlphaFoldDB" id="A0A3L6TPX6"/>
<evidence type="ECO:0000313" key="2">
    <source>
        <dbReference type="EMBL" id="RLN41531.1"/>
    </source>
</evidence>
<sequence length="253" mass="27997">MERSRPRGGDSARQPWTSTALRRRSVSLATLDGGGVDSPRFRLRLASRAGQCGALLPSTKAVAAGEARRTPRRSAPRRARRVRGRLSICGQTHRFFLGIGPAARGGRCNSASTNRTTPSAIQQCRQVLAFSISSADLSNLMKHCRNGILDQKSQFVASDKFEASDLDQEVMRRLALDYDGNLSLLRLYSLKCYRWQLVDLLDGINSTLRHPRKVWGKQALHIKKWSLNHVLCLEDEGFEMIEGAIGAKGAGPR</sequence>
<dbReference type="Proteomes" id="UP000275267">
    <property type="component" value="Unassembled WGS sequence"/>
</dbReference>
<proteinExistence type="predicted"/>
<name>A0A3L6TPX6_PANMI</name>
<dbReference type="STRING" id="4540.A0A3L6TPX6"/>
<protein>
    <submittedName>
        <fullName evidence="2">Uncharacterized protein</fullName>
    </submittedName>
</protein>
<organism evidence="2 3">
    <name type="scientific">Panicum miliaceum</name>
    <name type="common">Proso millet</name>
    <name type="synonym">Broomcorn millet</name>
    <dbReference type="NCBI Taxonomy" id="4540"/>
    <lineage>
        <taxon>Eukaryota</taxon>
        <taxon>Viridiplantae</taxon>
        <taxon>Streptophyta</taxon>
        <taxon>Embryophyta</taxon>
        <taxon>Tracheophyta</taxon>
        <taxon>Spermatophyta</taxon>
        <taxon>Magnoliopsida</taxon>
        <taxon>Liliopsida</taxon>
        <taxon>Poales</taxon>
        <taxon>Poaceae</taxon>
        <taxon>PACMAD clade</taxon>
        <taxon>Panicoideae</taxon>
        <taxon>Panicodae</taxon>
        <taxon>Paniceae</taxon>
        <taxon>Panicinae</taxon>
        <taxon>Panicum</taxon>
        <taxon>Panicum sect. Panicum</taxon>
    </lineage>
</organism>
<feature type="region of interest" description="Disordered" evidence="1">
    <location>
        <begin position="1"/>
        <end position="20"/>
    </location>
</feature>
<evidence type="ECO:0000256" key="1">
    <source>
        <dbReference type="SAM" id="MobiDB-lite"/>
    </source>
</evidence>